<sequence>MKPPPLPRPSNYDCETDLAEAIPAMEAALEALNTLKPADVFIVKSMKNPPYGVKLTMEAVCVLKGIKPDRKPDPSGHMTEDYWGPSMRMLSDMKFLDSLKTFDKDNIPPPIIKKIREKYIADRDFVPEKIKAASMACEGICRWVRAMDVYDKVARIVMPKKAALAEAEGELSQQMEKLNAKRAELQVILDKLQKLNDFFAEKSREKKRLEDEIDNCEKKLNRAEKLLGGLGGEKTRWSEAAKNLHESISNIVGDVLLAGGCTAYLGFFTTEYRVNILNEWNALCLKRHIPCSETFSLATTLGHPMTIRAWSLAGLPADNFSVENGIIVTNSSRYSLLIDPQVQANKWIKNMEKNNNLKVVKQSDSNYMQVLELAISYGQPVLIENVGQKLDSNLTPILEKNIIKHKGGLFIKSGDTMIEYNPDFRLYITTCLRNPHYPPEVMVMVTVLNFMITEQGLREQLLAIVVAHERPDLQEKKEQLIIESARNRDALYTIESKILEVLSTSEGNVLEDENAINILSSSKILSEDIQEKQVIAVATEIEIDAARQQYIPVAKHSAILFFCISELANVDPMYQYSLSWFLNLFVNTILKAPKSDNLGDRLNNLNDYFTKSIYTNVCRSLFEKDKLVISLVMCLGILVSQGRVAKNDLLFFLTGGIGFKSIPPNPLSSWLPDKAWAGAVRATDLADLKNLPDKLQSSKDDWKEYYDAASPDQLPLPAPHNTVNEMLYLIVLKALRPDKLVPAVRAFITRNLDKSFVEPPPFDLGASFADSSPKIPLVFLLSPGSDPMASLFMFAKQRNMYDKLKTISLGQGQGPRAEKMIIDAARHGQWVVLQNCHVAFSWMGDLERICNDTTLTEGAHTDYRLWCTSYPSSVFPVSVLQNSVKMTNEPPKGLRANMHRSFTSDPLMRDKFFTNAFLFSDSANKCWLRGVFALVFFHAVVQERREFGPLGWNIPYEFNESDLKISLLQLNMFIMQSQSIPFRGHVYLTGECNYGGRVTDDKDRRLILSLLNMIYNPTTIAEENYALSQSGNYRVPLSPTRLNSIEYISTFPLSPQPEVYGLHENADINRNVKETNALISGVLLTQTDLMASVKASSAGGAKEDPAIAICKQLLSQLPDEYDIDEVSKTYPVIYSNSMNTVLRQELIRFNRLLSYIRKSLVNVSKAVVGQIAMIPELERTHASMVIGKLPADWLKKSYPSLKPLGSYVSDLLARLAFFQDWIDKGEPTVYWISGFYFTQSFITGVLQNYSRKNRFQIDMIFIEFAVTKFEVQVSQTPEVGAYIRGIFIEGARWNRKTKEIDESFSKILFDTLPVIYLRPVLKALEDIPRTTGGAEAGGDSIYDCPVYKTSERRGVLSTTGHSTNFVMYLQLKCSRTQMHWINRGTACLCQLDD</sequence>
<comment type="similarity">
    <text evidence="2">Belongs to the dynein heavy chain family.</text>
</comment>
<comment type="subcellular location">
    <subcellularLocation>
        <location evidence="1">Cytoplasm</location>
        <location evidence="1">Cytoskeleton</location>
        <location evidence="1">Cilium axoneme</location>
    </subcellularLocation>
</comment>
<keyword evidence="9" id="KW-0969">Cilium</keyword>
<name>B4H1P7_DROPE</name>
<dbReference type="FunFam" id="3.40.50.300:FF:001145">
    <property type="entry name" value="Putative dynein heavy chain"/>
    <property type="match status" value="1"/>
</dbReference>
<dbReference type="FunFam" id="1.10.8.720:FF:000001">
    <property type="entry name" value="dynein heavy chain 7, axonemal"/>
    <property type="match status" value="1"/>
</dbReference>
<keyword evidence="8 13" id="KW-0175">Coiled coil</keyword>
<keyword evidence="20" id="KW-1185">Reference proteome</keyword>
<dbReference type="GO" id="GO:0008569">
    <property type="term" value="F:minus-end-directed microtubule motor activity"/>
    <property type="evidence" value="ECO:0007669"/>
    <property type="project" value="InterPro"/>
</dbReference>
<dbReference type="FunFam" id="1.10.8.1220:FF:000001">
    <property type="entry name" value="Dynein axonemal heavy chain 5"/>
    <property type="match status" value="1"/>
</dbReference>
<evidence type="ECO:0000259" key="15">
    <source>
        <dbReference type="Pfam" id="PF12777"/>
    </source>
</evidence>
<keyword evidence="12" id="KW-0966">Cell projection</keyword>
<dbReference type="Pfam" id="PF03028">
    <property type="entry name" value="Dynein_heavy"/>
    <property type="match status" value="1"/>
</dbReference>
<evidence type="ECO:0000259" key="18">
    <source>
        <dbReference type="Pfam" id="PF18199"/>
    </source>
</evidence>
<dbReference type="GO" id="GO:0046692">
    <property type="term" value="P:sperm competition"/>
    <property type="evidence" value="ECO:0007669"/>
    <property type="project" value="EnsemblMetazoa"/>
</dbReference>
<evidence type="ECO:0000256" key="7">
    <source>
        <dbReference type="ARBA" id="ARBA00023017"/>
    </source>
</evidence>
<evidence type="ECO:0000259" key="16">
    <source>
        <dbReference type="Pfam" id="PF12781"/>
    </source>
</evidence>
<dbReference type="GO" id="GO:0005524">
    <property type="term" value="F:ATP binding"/>
    <property type="evidence" value="ECO:0007669"/>
    <property type="project" value="UniProtKB-KW"/>
</dbReference>
<feature type="domain" description="Dynein heavy chain ATP-binding dynein motor region" evidence="16">
    <location>
        <begin position="308"/>
        <end position="529"/>
    </location>
</feature>
<feature type="domain" description="Dynein heavy chain AAA lid" evidence="17">
    <location>
        <begin position="929"/>
        <end position="1066"/>
    </location>
</feature>
<accession>B4H1P7</accession>
<evidence type="ECO:0000256" key="1">
    <source>
        <dbReference type="ARBA" id="ARBA00004430"/>
    </source>
</evidence>
<dbReference type="EMBL" id="CH479203">
    <property type="protein sequence ID" value="EDW30249.1"/>
    <property type="molecule type" value="Genomic_DNA"/>
</dbReference>
<feature type="domain" description="Dynein heavy chain region D6 P-loop" evidence="14">
    <location>
        <begin position="773"/>
        <end position="887"/>
    </location>
</feature>
<dbReference type="Pfam" id="PF18198">
    <property type="entry name" value="AAA_lid_11"/>
    <property type="match status" value="1"/>
</dbReference>
<evidence type="ECO:0000313" key="20">
    <source>
        <dbReference type="Proteomes" id="UP000008744"/>
    </source>
</evidence>
<dbReference type="SMR" id="B4H1P7"/>
<evidence type="ECO:0000256" key="9">
    <source>
        <dbReference type="ARBA" id="ARBA00023069"/>
    </source>
</evidence>
<organism evidence="20">
    <name type="scientific">Drosophila persimilis</name>
    <name type="common">Fruit fly</name>
    <dbReference type="NCBI Taxonomy" id="7234"/>
    <lineage>
        <taxon>Eukaryota</taxon>
        <taxon>Metazoa</taxon>
        <taxon>Ecdysozoa</taxon>
        <taxon>Arthropoda</taxon>
        <taxon>Hexapoda</taxon>
        <taxon>Insecta</taxon>
        <taxon>Pterygota</taxon>
        <taxon>Neoptera</taxon>
        <taxon>Endopterygota</taxon>
        <taxon>Diptera</taxon>
        <taxon>Brachycera</taxon>
        <taxon>Muscomorpha</taxon>
        <taxon>Ephydroidea</taxon>
        <taxon>Drosophilidae</taxon>
        <taxon>Drosophila</taxon>
        <taxon>Sophophora</taxon>
    </lineage>
</organism>
<evidence type="ECO:0000256" key="3">
    <source>
        <dbReference type="ARBA" id="ARBA00022490"/>
    </source>
</evidence>
<dbReference type="Pfam" id="PF12781">
    <property type="entry name" value="AAA_9"/>
    <property type="match status" value="1"/>
</dbReference>
<dbReference type="InterPro" id="IPR035706">
    <property type="entry name" value="AAA_9"/>
</dbReference>
<keyword evidence="6" id="KW-0067">ATP-binding</keyword>
<dbReference type="Gene3D" id="1.20.920.20">
    <property type="match status" value="1"/>
</dbReference>
<dbReference type="FunFam" id="3.10.490.20:FF:000001">
    <property type="entry name" value="dynein heavy chain 7, axonemal"/>
    <property type="match status" value="1"/>
</dbReference>
<dbReference type="PANTHER" id="PTHR22878">
    <property type="entry name" value="DYNEIN HEAVY CHAIN 6, AXONEMAL-LIKE-RELATED"/>
    <property type="match status" value="1"/>
</dbReference>
<dbReference type="InterPro" id="IPR041228">
    <property type="entry name" value="Dynein_C"/>
</dbReference>
<dbReference type="InterPro" id="IPR024743">
    <property type="entry name" value="Dynein_HC_stalk"/>
</dbReference>
<evidence type="ECO:0000256" key="2">
    <source>
        <dbReference type="ARBA" id="ARBA00008887"/>
    </source>
</evidence>
<dbReference type="HOGENOM" id="CLU_000038_1_1_1"/>
<keyword evidence="5" id="KW-0547">Nucleotide-binding</keyword>
<dbReference type="GO" id="GO:0030317">
    <property type="term" value="P:flagellated sperm motility"/>
    <property type="evidence" value="ECO:0007669"/>
    <property type="project" value="EnsemblMetazoa"/>
</dbReference>
<dbReference type="Gene3D" id="3.10.490.20">
    <property type="match status" value="1"/>
</dbReference>
<dbReference type="GO" id="GO:0005930">
    <property type="term" value="C:axoneme"/>
    <property type="evidence" value="ECO:0007669"/>
    <property type="project" value="UniProtKB-SubCell"/>
</dbReference>
<keyword evidence="3" id="KW-0963">Cytoplasm</keyword>
<protein>
    <submittedName>
        <fullName evidence="19">GL17919</fullName>
    </submittedName>
</protein>
<evidence type="ECO:0000256" key="11">
    <source>
        <dbReference type="ARBA" id="ARBA00023212"/>
    </source>
</evidence>
<dbReference type="Pfam" id="PF12777">
    <property type="entry name" value="MT"/>
    <property type="match status" value="1"/>
</dbReference>
<evidence type="ECO:0000256" key="5">
    <source>
        <dbReference type="ARBA" id="ARBA00022741"/>
    </source>
</evidence>
<evidence type="ECO:0000256" key="13">
    <source>
        <dbReference type="SAM" id="Coils"/>
    </source>
</evidence>
<dbReference type="GO" id="GO:0045505">
    <property type="term" value="F:dynein intermediate chain binding"/>
    <property type="evidence" value="ECO:0007669"/>
    <property type="project" value="InterPro"/>
</dbReference>
<feature type="domain" description="Dynein heavy chain coiled coil stalk" evidence="15">
    <location>
        <begin position="12"/>
        <end position="279"/>
    </location>
</feature>
<dbReference type="GO" id="GO:0010996">
    <property type="term" value="P:response to auditory stimulus"/>
    <property type="evidence" value="ECO:0007669"/>
    <property type="project" value="EnsemblMetazoa"/>
</dbReference>
<feature type="coiled-coil region" evidence="13">
    <location>
        <begin position="161"/>
        <end position="226"/>
    </location>
</feature>
<dbReference type="STRING" id="7234.B4H1P7"/>
<dbReference type="PhylomeDB" id="B4H1P7"/>
<dbReference type="Proteomes" id="UP000008744">
    <property type="component" value="Unassembled WGS sequence"/>
</dbReference>
<dbReference type="GO" id="GO:0005874">
    <property type="term" value="C:microtubule"/>
    <property type="evidence" value="ECO:0007669"/>
    <property type="project" value="UniProtKB-KW"/>
</dbReference>
<dbReference type="Gene3D" id="1.10.8.720">
    <property type="entry name" value="Region D6 of dynein motor"/>
    <property type="match status" value="1"/>
</dbReference>
<evidence type="ECO:0000259" key="14">
    <source>
        <dbReference type="Pfam" id="PF03028"/>
    </source>
</evidence>
<dbReference type="PANTHER" id="PTHR22878:SF70">
    <property type="entry name" value="DYNEIN HEAVY CHAIN 2, AXONEMAL"/>
    <property type="match status" value="1"/>
</dbReference>
<evidence type="ECO:0000256" key="6">
    <source>
        <dbReference type="ARBA" id="ARBA00022840"/>
    </source>
</evidence>
<feature type="domain" description="Dynein heavy chain C-terminal" evidence="18">
    <location>
        <begin position="1073"/>
        <end position="1389"/>
    </location>
</feature>
<dbReference type="FunFam" id="1.20.1270.280:FF:000001">
    <property type="entry name" value="dynein heavy chain 7, axonemal"/>
    <property type="match status" value="1"/>
</dbReference>
<proteinExistence type="inferred from homology"/>
<evidence type="ECO:0000256" key="12">
    <source>
        <dbReference type="ARBA" id="ARBA00023273"/>
    </source>
</evidence>
<dbReference type="Gene3D" id="1.20.1270.280">
    <property type="match status" value="1"/>
</dbReference>
<dbReference type="InterPro" id="IPR042219">
    <property type="entry name" value="AAA_lid_11_sf"/>
</dbReference>
<dbReference type="FunFam" id="3.40.50.300:FF:000362">
    <property type="entry name" value="Dynein, axonemal, heavy chain 6"/>
    <property type="match status" value="1"/>
</dbReference>
<evidence type="ECO:0000256" key="4">
    <source>
        <dbReference type="ARBA" id="ARBA00022701"/>
    </source>
</evidence>
<evidence type="ECO:0000256" key="10">
    <source>
        <dbReference type="ARBA" id="ARBA00023175"/>
    </source>
</evidence>
<keyword evidence="4" id="KW-0493">Microtubule</keyword>
<dbReference type="InterPro" id="IPR026983">
    <property type="entry name" value="DHC"/>
</dbReference>
<keyword evidence="7" id="KW-0243">Dynein</keyword>
<dbReference type="FunFam" id="1.20.920.20:FF:000001">
    <property type="entry name" value="dynein heavy chain 2, axonemal"/>
    <property type="match status" value="1"/>
</dbReference>
<dbReference type="InterPro" id="IPR043160">
    <property type="entry name" value="Dynein_C_barrel"/>
</dbReference>
<dbReference type="eggNOG" id="KOG3595">
    <property type="taxonomic scope" value="Eukaryota"/>
</dbReference>
<keyword evidence="11" id="KW-0206">Cytoskeleton</keyword>
<dbReference type="Gene3D" id="6.10.140.1060">
    <property type="match status" value="1"/>
</dbReference>
<dbReference type="OrthoDB" id="447173at2759"/>
<reference evidence="19 20" key="1">
    <citation type="journal article" date="2007" name="Nature">
        <title>Evolution of genes and genomes on the Drosophila phylogeny.</title>
        <authorList>
            <consortium name="Drosophila 12 Genomes Consortium"/>
            <person name="Clark A.G."/>
            <person name="Eisen M.B."/>
            <person name="Smith D.R."/>
            <person name="Bergman C.M."/>
            <person name="Oliver B."/>
            <person name="Markow T.A."/>
            <person name="Kaufman T.C."/>
            <person name="Kellis M."/>
            <person name="Gelbart W."/>
            <person name="Iyer V.N."/>
            <person name="Pollard D.A."/>
            <person name="Sackton T.B."/>
            <person name="Larracuente A.M."/>
            <person name="Singh N.D."/>
            <person name="Abad J.P."/>
            <person name="Abt D.N."/>
            <person name="Adryan B."/>
            <person name="Aguade M."/>
            <person name="Akashi H."/>
            <person name="Anderson W.W."/>
            <person name="Aquadro C.F."/>
            <person name="Ardell D.H."/>
            <person name="Arguello R."/>
            <person name="Artieri C.G."/>
            <person name="Barbash D.A."/>
            <person name="Barker D."/>
            <person name="Barsanti P."/>
            <person name="Batterham P."/>
            <person name="Batzoglou S."/>
            <person name="Begun D."/>
            <person name="Bhutkar A."/>
            <person name="Blanco E."/>
            <person name="Bosak S.A."/>
            <person name="Bradley R.K."/>
            <person name="Brand A.D."/>
            <person name="Brent M.R."/>
            <person name="Brooks A.N."/>
            <person name="Brown R.H."/>
            <person name="Butlin R.K."/>
            <person name="Caggese C."/>
            <person name="Calvi B.R."/>
            <person name="Bernardo de Carvalho A."/>
            <person name="Caspi A."/>
            <person name="Castrezana S."/>
            <person name="Celniker S.E."/>
            <person name="Chang J.L."/>
            <person name="Chapple C."/>
            <person name="Chatterji S."/>
            <person name="Chinwalla A."/>
            <person name="Civetta A."/>
            <person name="Clifton S.W."/>
            <person name="Comeron J.M."/>
            <person name="Costello J.C."/>
            <person name="Coyne J.A."/>
            <person name="Daub J."/>
            <person name="David R.G."/>
            <person name="Delcher A.L."/>
            <person name="Delehaunty K."/>
            <person name="Do C.B."/>
            <person name="Ebling H."/>
            <person name="Edwards K."/>
            <person name="Eickbush T."/>
            <person name="Evans J.D."/>
            <person name="Filipski A."/>
            <person name="Findeiss S."/>
            <person name="Freyhult E."/>
            <person name="Fulton L."/>
            <person name="Fulton R."/>
            <person name="Garcia A.C."/>
            <person name="Gardiner A."/>
            <person name="Garfield D.A."/>
            <person name="Garvin B.E."/>
            <person name="Gibson G."/>
            <person name="Gilbert D."/>
            <person name="Gnerre S."/>
            <person name="Godfrey J."/>
            <person name="Good R."/>
            <person name="Gotea V."/>
            <person name="Gravely B."/>
            <person name="Greenberg A.J."/>
            <person name="Griffiths-Jones S."/>
            <person name="Gross S."/>
            <person name="Guigo R."/>
            <person name="Gustafson E.A."/>
            <person name="Haerty W."/>
            <person name="Hahn M.W."/>
            <person name="Halligan D.L."/>
            <person name="Halpern A.L."/>
            <person name="Halter G.M."/>
            <person name="Han M.V."/>
            <person name="Heger A."/>
            <person name="Hillier L."/>
            <person name="Hinrichs A.S."/>
            <person name="Holmes I."/>
            <person name="Hoskins R.A."/>
            <person name="Hubisz M.J."/>
            <person name="Hultmark D."/>
            <person name="Huntley M.A."/>
            <person name="Jaffe D.B."/>
            <person name="Jagadeeshan S."/>
            <person name="Jeck W.R."/>
            <person name="Johnson J."/>
            <person name="Jones C.D."/>
            <person name="Jordan W.C."/>
            <person name="Karpen G.H."/>
            <person name="Kataoka E."/>
            <person name="Keightley P.D."/>
            <person name="Kheradpour P."/>
            <person name="Kirkness E.F."/>
            <person name="Koerich L.B."/>
            <person name="Kristiansen K."/>
            <person name="Kudrna D."/>
            <person name="Kulathinal R.J."/>
            <person name="Kumar S."/>
            <person name="Kwok R."/>
            <person name="Lander E."/>
            <person name="Langley C.H."/>
            <person name="Lapoint R."/>
            <person name="Lazzaro B.P."/>
            <person name="Lee S.J."/>
            <person name="Levesque L."/>
            <person name="Li R."/>
            <person name="Lin C.F."/>
            <person name="Lin M.F."/>
            <person name="Lindblad-Toh K."/>
            <person name="Llopart A."/>
            <person name="Long M."/>
            <person name="Low L."/>
            <person name="Lozovsky E."/>
            <person name="Lu J."/>
            <person name="Luo M."/>
            <person name="Machado C.A."/>
            <person name="Makalowski W."/>
            <person name="Marzo M."/>
            <person name="Matsuda M."/>
            <person name="Matzkin L."/>
            <person name="McAllister B."/>
            <person name="McBride C.S."/>
            <person name="McKernan B."/>
            <person name="McKernan K."/>
            <person name="Mendez-Lago M."/>
            <person name="Minx P."/>
            <person name="Mollenhauer M.U."/>
            <person name="Montooth K."/>
            <person name="Mount S.M."/>
            <person name="Mu X."/>
            <person name="Myers E."/>
            <person name="Negre B."/>
            <person name="Newfeld S."/>
            <person name="Nielsen R."/>
            <person name="Noor M.A."/>
            <person name="O'Grady P."/>
            <person name="Pachter L."/>
            <person name="Papaceit M."/>
            <person name="Parisi M.J."/>
            <person name="Parisi M."/>
            <person name="Parts L."/>
            <person name="Pedersen J.S."/>
            <person name="Pesole G."/>
            <person name="Phillippy A.M."/>
            <person name="Ponting C.P."/>
            <person name="Pop M."/>
            <person name="Porcelli D."/>
            <person name="Powell J.R."/>
            <person name="Prohaska S."/>
            <person name="Pruitt K."/>
            <person name="Puig M."/>
            <person name="Quesneville H."/>
            <person name="Ram K.R."/>
            <person name="Rand D."/>
            <person name="Rasmussen M.D."/>
            <person name="Reed L.K."/>
            <person name="Reenan R."/>
            <person name="Reily A."/>
            <person name="Remington K.A."/>
            <person name="Rieger T.T."/>
            <person name="Ritchie M.G."/>
            <person name="Robin C."/>
            <person name="Rogers Y.H."/>
            <person name="Rohde C."/>
            <person name="Rozas J."/>
            <person name="Rubenfield M.J."/>
            <person name="Ruiz A."/>
            <person name="Russo S."/>
            <person name="Salzberg S.L."/>
            <person name="Sanchez-Gracia A."/>
            <person name="Saranga D.J."/>
            <person name="Sato H."/>
            <person name="Schaeffer S.W."/>
            <person name="Schatz M.C."/>
            <person name="Schlenke T."/>
            <person name="Schwartz R."/>
            <person name="Segarra C."/>
            <person name="Singh R.S."/>
            <person name="Sirot L."/>
            <person name="Sirota M."/>
            <person name="Sisneros N.B."/>
            <person name="Smith C.D."/>
            <person name="Smith T.F."/>
            <person name="Spieth J."/>
            <person name="Stage D.E."/>
            <person name="Stark A."/>
            <person name="Stephan W."/>
            <person name="Strausberg R.L."/>
            <person name="Strempel S."/>
            <person name="Sturgill D."/>
            <person name="Sutton G."/>
            <person name="Sutton G.G."/>
            <person name="Tao W."/>
            <person name="Teichmann S."/>
            <person name="Tobari Y.N."/>
            <person name="Tomimura Y."/>
            <person name="Tsolas J.M."/>
            <person name="Valente V.L."/>
            <person name="Venter E."/>
            <person name="Venter J.C."/>
            <person name="Vicario S."/>
            <person name="Vieira F.G."/>
            <person name="Vilella A.J."/>
            <person name="Villasante A."/>
            <person name="Walenz B."/>
            <person name="Wang J."/>
            <person name="Wasserman M."/>
            <person name="Watts T."/>
            <person name="Wilson D."/>
            <person name="Wilson R.K."/>
            <person name="Wing R.A."/>
            <person name="Wolfner M.F."/>
            <person name="Wong A."/>
            <person name="Wong G.K."/>
            <person name="Wu C.I."/>
            <person name="Wu G."/>
            <person name="Yamamoto D."/>
            <person name="Yang H.P."/>
            <person name="Yang S.P."/>
            <person name="Yorke J.A."/>
            <person name="Yoshida K."/>
            <person name="Zdobnov E."/>
            <person name="Zhang P."/>
            <person name="Zhang Y."/>
            <person name="Zimin A.V."/>
            <person name="Baldwin J."/>
            <person name="Abdouelleil A."/>
            <person name="Abdulkadir J."/>
            <person name="Abebe A."/>
            <person name="Abera B."/>
            <person name="Abreu J."/>
            <person name="Acer S.C."/>
            <person name="Aftuck L."/>
            <person name="Alexander A."/>
            <person name="An P."/>
            <person name="Anderson E."/>
            <person name="Anderson S."/>
            <person name="Arachi H."/>
            <person name="Azer M."/>
            <person name="Bachantsang P."/>
            <person name="Barry A."/>
            <person name="Bayul T."/>
            <person name="Berlin A."/>
            <person name="Bessette D."/>
            <person name="Bloom T."/>
            <person name="Blye J."/>
            <person name="Boguslavskiy L."/>
            <person name="Bonnet C."/>
            <person name="Boukhgalter B."/>
            <person name="Bourzgui I."/>
            <person name="Brown A."/>
            <person name="Cahill P."/>
            <person name="Channer S."/>
            <person name="Cheshatsang Y."/>
            <person name="Chuda L."/>
            <person name="Citroen M."/>
            <person name="Collymore A."/>
            <person name="Cooke P."/>
            <person name="Costello M."/>
            <person name="D'Aco K."/>
            <person name="Daza R."/>
            <person name="De Haan G."/>
            <person name="DeGray S."/>
            <person name="DeMaso C."/>
            <person name="Dhargay N."/>
            <person name="Dooley K."/>
            <person name="Dooley E."/>
            <person name="Doricent M."/>
            <person name="Dorje P."/>
            <person name="Dorjee K."/>
            <person name="Dupes A."/>
            <person name="Elong R."/>
            <person name="Falk J."/>
            <person name="Farina A."/>
            <person name="Faro S."/>
            <person name="Ferguson D."/>
            <person name="Fisher S."/>
            <person name="Foley C.D."/>
            <person name="Franke A."/>
            <person name="Friedrich D."/>
            <person name="Gadbois L."/>
            <person name="Gearin G."/>
            <person name="Gearin C.R."/>
            <person name="Giannoukos G."/>
            <person name="Goode T."/>
            <person name="Graham J."/>
            <person name="Grandbois E."/>
            <person name="Grewal S."/>
            <person name="Gyaltsen K."/>
            <person name="Hafez N."/>
            <person name="Hagos B."/>
            <person name="Hall J."/>
            <person name="Henson C."/>
            <person name="Hollinger A."/>
            <person name="Honan T."/>
            <person name="Huard M.D."/>
            <person name="Hughes L."/>
            <person name="Hurhula B."/>
            <person name="Husby M.E."/>
            <person name="Kamat A."/>
            <person name="Kanga B."/>
            <person name="Kashin S."/>
            <person name="Khazanovich D."/>
            <person name="Kisner P."/>
            <person name="Lance K."/>
            <person name="Lara M."/>
            <person name="Lee W."/>
            <person name="Lennon N."/>
            <person name="Letendre F."/>
            <person name="LeVine R."/>
            <person name="Lipovsky A."/>
            <person name="Liu X."/>
            <person name="Liu J."/>
            <person name="Liu S."/>
            <person name="Lokyitsang T."/>
            <person name="Lokyitsang Y."/>
            <person name="Lubonja R."/>
            <person name="Lui A."/>
            <person name="MacDonald P."/>
            <person name="Magnisalis V."/>
            <person name="Maru K."/>
            <person name="Matthews C."/>
            <person name="McCusker W."/>
            <person name="McDonough S."/>
            <person name="Mehta T."/>
            <person name="Meldrim J."/>
            <person name="Meneus L."/>
            <person name="Mihai O."/>
            <person name="Mihalev A."/>
            <person name="Mihova T."/>
            <person name="Mittelman R."/>
            <person name="Mlenga V."/>
            <person name="Montmayeur A."/>
            <person name="Mulrain L."/>
            <person name="Navidi A."/>
            <person name="Naylor J."/>
            <person name="Negash T."/>
            <person name="Nguyen T."/>
            <person name="Nguyen N."/>
            <person name="Nicol R."/>
            <person name="Norbu C."/>
            <person name="Norbu N."/>
            <person name="Novod N."/>
            <person name="O'Neill B."/>
            <person name="Osman S."/>
            <person name="Markiewicz E."/>
            <person name="Oyono O.L."/>
            <person name="Patti C."/>
            <person name="Phunkhang P."/>
            <person name="Pierre F."/>
            <person name="Priest M."/>
            <person name="Raghuraman S."/>
            <person name="Rege F."/>
            <person name="Reyes R."/>
            <person name="Rise C."/>
            <person name="Rogov P."/>
            <person name="Ross K."/>
            <person name="Ryan E."/>
            <person name="Settipalli S."/>
            <person name="Shea T."/>
            <person name="Sherpa N."/>
            <person name="Shi L."/>
            <person name="Shih D."/>
            <person name="Sparrow T."/>
            <person name="Spaulding J."/>
            <person name="Stalker J."/>
            <person name="Stange-Thomann N."/>
            <person name="Stavropoulos S."/>
            <person name="Stone C."/>
            <person name="Strader C."/>
            <person name="Tesfaye S."/>
            <person name="Thomson T."/>
            <person name="Thoulutsang Y."/>
            <person name="Thoulutsang D."/>
            <person name="Topham K."/>
            <person name="Topping I."/>
            <person name="Tsamla T."/>
            <person name="Vassiliev H."/>
            <person name="Vo A."/>
            <person name="Wangchuk T."/>
            <person name="Wangdi T."/>
            <person name="Weiand M."/>
            <person name="Wilkinson J."/>
            <person name="Wilson A."/>
            <person name="Yadav S."/>
            <person name="Young G."/>
            <person name="Yu Q."/>
            <person name="Zembek L."/>
            <person name="Zhong D."/>
            <person name="Zimmer A."/>
            <person name="Zwirko Z."/>
            <person name="Jaffe D.B."/>
            <person name="Alvarez P."/>
            <person name="Brockman W."/>
            <person name="Butler J."/>
            <person name="Chin C."/>
            <person name="Gnerre S."/>
            <person name="Grabherr M."/>
            <person name="Kleber M."/>
            <person name="Mauceli E."/>
            <person name="MacCallum I."/>
        </authorList>
    </citation>
    <scope>NUCLEOTIDE SEQUENCE [LARGE SCALE GENOMIC DNA]</scope>
    <source>
        <strain evidence="20">MSH-3 / Tucson 14011-0111.49</strain>
    </source>
</reference>
<evidence type="ECO:0000259" key="17">
    <source>
        <dbReference type="Pfam" id="PF18198"/>
    </source>
</evidence>
<dbReference type="Gene3D" id="3.40.50.300">
    <property type="entry name" value="P-loop containing nucleotide triphosphate hydrolases"/>
    <property type="match status" value="2"/>
</dbReference>
<evidence type="ECO:0000256" key="8">
    <source>
        <dbReference type="ARBA" id="ARBA00023054"/>
    </source>
</evidence>
<dbReference type="GO" id="GO:0036126">
    <property type="term" value="C:sperm flagellum"/>
    <property type="evidence" value="ECO:0007669"/>
    <property type="project" value="EnsemblMetazoa"/>
</dbReference>
<dbReference type="Gene3D" id="1.10.8.1220">
    <property type="match status" value="1"/>
</dbReference>
<dbReference type="Pfam" id="PF18199">
    <property type="entry name" value="Dynein_C"/>
    <property type="match status" value="1"/>
</dbReference>
<dbReference type="OMA" id="ELFIHVR"/>
<gene>
    <name evidence="19" type="primary">Dper\GL17919</name>
    <name evidence="19" type="ORF">Dper_GL17919</name>
</gene>
<dbReference type="GO" id="GO:0030286">
    <property type="term" value="C:dynein complex"/>
    <property type="evidence" value="ECO:0007669"/>
    <property type="project" value="UniProtKB-KW"/>
</dbReference>
<dbReference type="InterPro" id="IPR004273">
    <property type="entry name" value="Dynein_heavy_D6_P-loop"/>
</dbReference>
<dbReference type="InterPro" id="IPR041658">
    <property type="entry name" value="AAA_lid_11"/>
</dbReference>
<dbReference type="InterPro" id="IPR027417">
    <property type="entry name" value="P-loop_NTPase"/>
</dbReference>
<evidence type="ECO:0000313" key="19">
    <source>
        <dbReference type="EMBL" id="EDW30249.1"/>
    </source>
</evidence>
<keyword evidence="10" id="KW-0505">Motor protein</keyword>
<dbReference type="GO" id="GO:0051959">
    <property type="term" value="F:dynein light intermediate chain binding"/>
    <property type="evidence" value="ECO:0007669"/>
    <property type="project" value="InterPro"/>
</dbReference>